<protein>
    <submittedName>
        <fullName evidence="1">Uncharacterized protein</fullName>
    </submittedName>
</protein>
<keyword evidence="2" id="KW-1185">Reference proteome</keyword>
<dbReference type="EMBL" id="AQGU01000020">
    <property type="protein sequence ID" value="MBE0358101.1"/>
    <property type="molecule type" value="Genomic_DNA"/>
</dbReference>
<gene>
    <name evidence="1" type="ORF">PALI_a3822</name>
</gene>
<proteinExistence type="predicted"/>
<name>A0ABR9DUQ8_9GAMM</name>
<comment type="caution">
    <text evidence="1">The sequence shown here is derived from an EMBL/GenBank/DDBJ whole genome shotgun (WGS) entry which is preliminary data.</text>
</comment>
<evidence type="ECO:0000313" key="1">
    <source>
        <dbReference type="EMBL" id="MBE0358101.1"/>
    </source>
</evidence>
<dbReference type="RefSeq" id="WP_226894478.1">
    <property type="nucleotide sequence ID" value="NZ_AQGU01000020.1"/>
</dbReference>
<accession>A0ABR9DUQ8</accession>
<dbReference type="Proteomes" id="UP000648482">
    <property type="component" value="Unassembled WGS sequence"/>
</dbReference>
<reference evidence="1 2" key="1">
    <citation type="submission" date="2015-06" db="EMBL/GenBank/DDBJ databases">
        <title>Genome sequence of Pseudoalteromonas aliena.</title>
        <authorList>
            <person name="Xie B.-B."/>
            <person name="Rong J.-C."/>
            <person name="Qin Q.-L."/>
            <person name="Zhang Y.-Z."/>
        </authorList>
    </citation>
    <scope>NUCLEOTIDE SEQUENCE [LARGE SCALE GENOMIC DNA]</scope>
    <source>
        <strain evidence="1 2">SW19</strain>
    </source>
</reference>
<sequence>MKLIKEFYAASGGTYGSPWIHADLREAGEHAVESCCEDNATP</sequence>
<organism evidence="1 2">
    <name type="scientific">Pseudoalteromonas aliena SW19</name>
    <dbReference type="NCBI Taxonomy" id="1314866"/>
    <lineage>
        <taxon>Bacteria</taxon>
        <taxon>Pseudomonadati</taxon>
        <taxon>Pseudomonadota</taxon>
        <taxon>Gammaproteobacteria</taxon>
        <taxon>Alteromonadales</taxon>
        <taxon>Pseudoalteromonadaceae</taxon>
        <taxon>Pseudoalteromonas</taxon>
    </lineage>
</organism>
<evidence type="ECO:0000313" key="2">
    <source>
        <dbReference type="Proteomes" id="UP000648482"/>
    </source>
</evidence>